<evidence type="ECO:0000313" key="10">
    <source>
        <dbReference type="EMBL" id="MBA2778813.1"/>
    </source>
</evidence>
<evidence type="ECO:0000256" key="3">
    <source>
        <dbReference type="ARBA" id="ARBA00022475"/>
    </source>
</evidence>
<evidence type="ECO:0000256" key="7">
    <source>
        <dbReference type="ARBA" id="ARBA00023136"/>
    </source>
</evidence>
<dbReference type="InterPro" id="IPR007227">
    <property type="entry name" value="Cell_shape_determining_MreD"/>
</dbReference>
<dbReference type="GO" id="GO:0005886">
    <property type="term" value="C:plasma membrane"/>
    <property type="evidence" value="ECO:0007669"/>
    <property type="project" value="UniProtKB-SubCell"/>
</dbReference>
<evidence type="ECO:0000256" key="2">
    <source>
        <dbReference type="ARBA" id="ARBA00007776"/>
    </source>
</evidence>
<keyword evidence="5 8" id="KW-0133">Cell shape</keyword>
<dbReference type="PANTHER" id="PTHR37484:SF1">
    <property type="entry name" value="ROD SHAPE-DETERMINING PROTEIN MRED"/>
    <property type="match status" value="1"/>
</dbReference>
<dbReference type="Proteomes" id="UP000814353">
    <property type="component" value="Unassembled WGS sequence"/>
</dbReference>
<feature type="transmembrane region" description="Helical" evidence="9">
    <location>
        <begin position="104"/>
        <end position="122"/>
    </location>
</feature>
<feature type="transmembrane region" description="Helical" evidence="9">
    <location>
        <begin position="128"/>
        <end position="149"/>
    </location>
</feature>
<evidence type="ECO:0000313" key="13">
    <source>
        <dbReference type="Proteomes" id="UP000814353"/>
    </source>
</evidence>
<name>A0A7V9W0K1_9GAMM</name>
<evidence type="ECO:0000313" key="12">
    <source>
        <dbReference type="Proteomes" id="UP000518091"/>
    </source>
</evidence>
<dbReference type="Proteomes" id="UP000518091">
    <property type="component" value="Unassembled WGS sequence"/>
</dbReference>
<keyword evidence="8" id="KW-0997">Cell inner membrane</keyword>
<evidence type="ECO:0000256" key="4">
    <source>
        <dbReference type="ARBA" id="ARBA00022692"/>
    </source>
</evidence>
<dbReference type="Pfam" id="PF04093">
    <property type="entry name" value="MreD"/>
    <property type="match status" value="1"/>
</dbReference>
<keyword evidence="13" id="KW-1185">Reference proteome</keyword>
<dbReference type="GO" id="GO:0008360">
    <property type="term" value="P:regulation of cell shape"/>
    <property type="evidence" value="ECO:0007669"/>
    <property type="project" value="UniProtKB-UniRule"/>
</dbReference>
<dbReference type="EMBL" id="JABFUB010000006">
    <property type="protein sequence ID" value="MCG6661875.1"/>
    <property type="molecule type" value="Genomic_DNA"/>
</dbReference>
<evidence type="ECO:0000256" key="5">
    <source>
        <dbReference type="ARBA" id="ARBA00022960"/>
    </source>
</evidence>
<reference evidence="11 13" key="1">
    <citation type="submission" date="2020-05" db="EMBL/GenBank/DDBJ databases">
        <title>Comparative genomic analysis of denitrifying bacteria from Halomonas genus.</title>
        <authorList>
            <person name="Wang L."/>
            <person name="Shao Z."/>
        </authorList>
    </citation>
    <scope>NUCLEOTIDE SEQUENCE [LARGE SCALE GENOMIC DNA]</scope>
    <source>
        <strain evidence="11 13">DSM 17331</strain>
    </source>
</reference>
<keyword evidence="3 8" id="KW-1003">Cell membrane</keyword>
<dbReference type="EMBL" id="JACEFT010000006">
    <property type="protein sequence ID" value="MBA2778813.1"/>
    <property type="molecule type" value="Genomic_DNA"/>
</dbReference>
<dbReference type="AlphaFoldDB" id="A0A7V9W0K1"/>
<evidence type="ECO:0000256" key="9">
    <source>
        <dbReference type="SAM" id="Phobius"/>
    </source>
</evidence>
<comment type="function">
    <text evidence="8">Involved in formation of the rod shape of the cell. May also contribute to regulation of formation of penicillin-binding proteins.</text>
</comment>
<accession>A0A7V9W0K1</accession>
<comment type="subcellular location">
    <subcellularLocation>
        <location evidence="8">Cell inner membrane</location>
    </subcellularLocation>
    <subcellularLocation>
        <location evidence="1">Cell membrane</location>
        <topology evidence="1">Multi-pass membrane protein</topology>
    </subcellularLocation>
</comment>
<sequence length="163" mass="18389">MPSGPRTALPWIWLTLLLALCLQVMPLAEGWQIWRPDWLGLMLIYWCMAAPDRVGVLHGFVLGVLLDLIEGAPLGQNALALSLLAFLSALVYPRFRAYSLVQQSLLVLVLLGLVQLLEQWLRTLFGPFSMHLAFLLPSLIGAALWPWLVTMFQAFERRLVSHD</sequence>
<gene>
    <name evidence="10" type="primary">mreD</name>
    <name evidence="10" type="ORF">H1D44_07845</name>
    <name evidence="11" type="ORF">HOP48_09955</name>
</gene>
<organism evidence="10 12">
    <name type="scientific">Billgrantia kenyensis</name>
    <dbReference type="NCBI Taxonomy" id="321266"/>
    <lineage>
        <taxon>Bacteria</taxon>
        <taxon>Pseudomonadati</taxon>
        <taxon>Pseudomonadota</taxon>
        <taxon>Gammaproteobacteria</taxon>
        <taxon>Oceanospirillales</taxon>
        <taxon>Halomonadaceae</taxon>
        <taxon>Billgrantia</taxon>
    </lineage>
</organism>
<evidence type="ECO:0000256" key="8">
    <source>
        <dbReference type="PIRNR" id="PIRNR018472"/>
    </source>
</evidence>
<comment type="caution">
    <text evidence="10">The sequence shown here is derived from an EMBL/GenBank/DDBJ whole genome shotgun (WGS) entry which is preliminary data.</text>
</comment>
<dbReference type="PIRSF" id="PIRSF018472">
    <property type="entry name" value="MreD_proteobac"/>
    <property type="match status" value="1"/>
</dbReference>
<feature type="transmembrane region" description="Helical" evidence="9">
    <location>
        <begin position="74"/>
        <end position="92"/>
    </location>
</feature>
<keyword evidence="6 9" id="KW-1133">Transmembrane helix</keyword>
<evidence type="ECO:0000256" key="1">
    <source>
        <dbReference type="ARBA" id="ARBA00004651"/>
    </source>
</evidence>
<keyword evidence="7 8" id="KW-0472">Membrane</keyword>
<evidence type="ECO:0000256" key="6">
    <source>
        <dbReference type="ARBA" id="ARBA00022989"/>
    </source>
</evidence>
<dbReference type="PANTHER" id="PTHR37484">
    <property type="entry name" value="ROD SHAPE-DETERMINING PROTEIN MRED"/>
    <property type="match status" value="1"/>
</dbReference>
<reference evidence="10 12" key="2">
    <citation type="submission" date="2020-07" db="EMBL/GenBank/DDBJ databases">
        <title>Identification of Halomonas strains.</title>
        <authorList>
            <person name="Xiao Z."/>
            <person name="Shen J."/>
        </authorList>
    </citation>
    <scope>NUCLEOTIDE SEQUENCE [LARGE SCALE GENOMIC DNA]</scope>
    <source>
        <strain evidence="10 12">DSM 17331</strain>
    </source>
</reference>
<keyword evidence="4 9" id="KW-0812">Transmembrane</keyword>
<comment type="similarity">
    <text evidence="2 8">Belongs to the MreD family.</text>
</comment>
<dbReference type="NCBIfam" id="TIGR03426">
    <property type="entry name" value="shape_MreD"/>
    <property type="match status" value="1"/>
</dbReference>
<evidence type="ECO:0000313" key="11">
    <source>
        <dbReference type="EMBL" id="MCG6661875.1"/>
    </source>
</evidence>
<dbReference type="InterPro" id="IPR026034">
    <property type="entry name" value="MreD_proteobac"/>
</dbReference>
<proteinExistence type="inferred from homology"/>
<protein>
    <recommendedName>
        <fullName evidence="8">Rod shape-determining protein MreD</fullName>
    </recommendedName>
</protein>
<dbReference type="RefSeq" id="WP_181514287.1">
    <property type="nucleotide sequence ID" value="NZ_JABFUB010000006.1"/>
</dbReference>